<evidence type="ECO:0000256" key="5">
    <source>
        <dbReference type="SAM" id="SignalP"/>
    </source>
</evidence>
<dbReference type="PANTHER" id="PTHR30290:SF10">
    <property type="entry name" value="PERIPLASMIC OLIGOPEPTIDE-BINDING PROTEIN-RELATED"/>
    <property type="match status" value="1"/>
</dbReference>
<dbReference type="Gene3D" id="3.40.190.10">
    <property type="entry name" value="Periplasmic binding protein-like II"/>
    <property type="match status" value="1"/>
</dbReference>
<dbReference type="Gene3D" id="3.90.76.10">
    <property type="entry name" value="Dipeptide-binding Protein, Domain 1"/>
    <property type="match status" value="1"/>
</dbReference>
<proteinExistence type="inferred from homology"/>
<organism evidence="7 8">
    <name type="scientific">Roseateles koreensis</name>
    <dbReference type="NCBI Taxonomy" id="2987526"/>
    <lineage>
        <taxon>Bacteria</taxon>
        <taxon>Pseudomonadati</taxon>
        <taxon>Pseudomonadota</taxon>
        <taxon>Betaproteobacteria</taxon>
        <taxon>Burkholderiales</taxon>
        <taxon>Sphaerotilaceae</taxon>
        <taxon>Roseateles</taxon>
    </lineage>
</organism>
<dbReference type="PANTHER" id="PTHR30290">
    <property type="entry name" value="PERIPLASMIC BINDING COMPONENT OF ABC TRANSPORTER"/>
    <property type="match status" value="1"/>
</dbReference>
<evidence type="ECO:0000313" key="7">
    <source>
        <dbReference type="EMBL" id="MDC8785600.1"/>
    </source>
</evidence>
<dbReference type="Proteomes" id="UP001219862">
    <property type="component" value="Unassembled WGS sequence"/>
</dbReference>
<reference evidence="7 8" key="1">
    <citation type="submission" date="2022-10" db="EMBL/GenBank/DDBJ databases">
        <title>paucibacter sp. hw8 Genome sequencing.</title>
        <authorList>
            <person name="Park S."/>
        </authorList>
    </citation>
    <scope>NUCLEOTIDE SEQUENCE [LARGE SCALE GENOMIC DNA]</scope>
    <source>
        <strain evidence="8">hw8</strain>
    </source>
</reference>
<keyword evidence="4 5" id="KW-0732">Signal</keyword>
<evidence type="ECO:0000259" key="6">
    <source>
        <dbReference type="Pfam" id="PF00496"/>
    </source>
</evidence>
<comment type="similarity">
    <text evidence="2">Belongs to the bacterial solute-binding protein 5 family.</text>
</comment>
<dbReference type="PIRSF" id="PIRSF002741">
    <property type="entry name" value="MppA"/>
    <property type="match status" value="1"/>
</dbReference>
<dbReference type="Pfam" id="PF00496">
    <property type="entry name" value="SBP_bac_5"/>
    <property type="match status" value="1"/>
</dbReference>
<evidence type="ECO:0000256" key="2">
    <source>
        <dbReference type="ARBA" id="ARBA00005695"/>
    </source>
</evidence>
<evidence type="ECO:0000256" key="3">
    <source>
        <dbReference type="ARBA" id="ARBA00022448"/>
    </source>
</evidence>
<dbReference type="Gene3D" id="3.10.105.10">
    <property type="entry name" value="Dipeptide-binding Protein, Domain 3"/>
    <property type="match status" value="1"/>
</dbReference>
<evidence type="ECO:0000256" key="1">
    <source>
        <dbReference type="ARBA" id="ARBA00004196"/>
    </source>
</evidence>
<keyword evidence="3" id="KW-0813">Transport</keyword>
<comment type="caution">
    <text evidence="7">The sequence shown here is derived from an EMBL/GenBank/DDBJ whole genome shotgun (WGS) entry which is preliminary data.</text>
</comment>
<feature type="domain" description="Solute-binding protein family 5" evidence="6">
    <location>
        <begin position="83"/>
        <end position="521"/>
    </location>
</feature>
<gene>
    <name evidence="7" type="ORF">PRZ01_10395</name>
</gene>
<keyword evidence="8" id="KW-1185">Reference proteome</keyword>
<evidence type="ECO:0000313" key="8">
    <source>
        <dbReference type="Proteomes" id="UP001219862"/>
    </source>
</evidence>
<dbReference type="RefSeq" id="WP_273596714.1">
    <property type="nucleotide sequence ID" value="NZ_JAQQXS010000008.1"/>
</dbReference>
<dbReference type="InterPro" id="IPR000914">
    <property type="entry name" value="SBP_5_dom"/>
</dbReference>
<dbReference type="InterPro" id="IPR039424">
    <property type="entry name" value="SBP_5"/>
</dbReference>
<sequence>MSTPIPTRRLLLQGLLAGGSLLLPTLAYPANGAPEPEKVLRYAFKVAETGFDPAKVSDMYSRIIVQHLFEGLFTYDYLARPFKLKPLTAAALPEHSADYKTWTIRVQPGIYFAADPAFKGQRRELTAQDFVYSFKRFADPLTNSPTWDGLEELHMLGLNEYRAEVEKNQKPFNYDKPLDGLRALDRYTLQLKLAEPRPRLPQTLADGSLFGAVAREVIEAYGDKSNEHPVGTGPFVLGDWRRSSLIELRRNTAYRERYYDAEPNADDAEGHALLARFKGRRLPMVDRVEVAIIEENQPRWLSFLNGQFDLLYTLPEDFTNQAIPGGKLAPNLAKSGIQFYRVVASDVLFTVFNMEDPVVGGFEPARIALRRAISLATNAPREMQIARRGQAISAQSILLPHTSGYDPLFKSENGDFDPDRARALLDLYGYVDRDGDGWREQPDGSPLLLESLTTPDNFQRQVDEIWRKSLASVGLRVKFKPAQWPENLKSLRAGKFQIWSLGSSASSPDGQDALGFYYSPRIGGQNYARFKLPAMDTLYEQANGMADGPERDAVYREAKRLGVAYAPYKARGHRLITDLAQPWLIGYRRPEFALDWWQYVDIDSSKRP</sequence>
<feature type="chain" id="PRO_5046822470" evidence="5">
    <location>
        <begin position="30"/>
        <end position="608"/>
    </location>
</feature>
<feature type="signal peptide" evidence="5">
    <location>
        <begin position="1"/>
        <end position="29"/>
    </location>
</feature>
<dbReference type="EMBL" id="JAQQXS010000008">
    <property type="protein sequence ID" value="MDC8785600.1"/>
    <property type="molecule type" value="Genomic_DNA"/>
</dbReference>
<dbReference type="InterPro" id="IPR030678">
    <property type="entry name" value="Peptide/Ni-bd"/>
</dbReference>
<comment type="subcellular location">
    <subcellularLocation>
        <location evidence="1">Cell envelope</location>
    </subcellularLocation>
</comment>
<evidence type="ECO:0000256" key="4">
    <source>
        <dbReference type="ARBA" id="ARBA00022729"/>
    </source>
</evidence>
<accession>A0ABT5KT38</accession>
<name>A0ABT5KT38_9BURK</name>
<dbReference type="SUPFAM" id="SSF53850">
    <property type="entry name" value="Periplasmic binding protein-like II"/>
    <property type="match status" value="1"/>
</dbReference>
<protein>
    <submittedName>
        <fullName evidence="7">ABC transporter substrate-binding protein</fullName>
    </submittedName>
</protein>